<sequence>MSLLLENGDNRLEATATTLAVTGEVDFDGAAALAAAGRAWLADRPGGTPVTFDLRGVDRVSSAAISVLLEWTRQVRARGLELEVVRLSRPLARLTQVAGLDTLLPVEAPAGAVEA</sequence>
<dbReference type="PROSITE" id="PS50801">
    <property type="entry name" value="STAS"/>
    <property type="match status" value="1"/>
</dbReference>
<protein>
    <submittedName>
        <fullName evidence="2">Phospholipid transport system transporter-binding protein</fullName>
    </submittedName>
</protein>
<dbReference type="Proteomes" id="UP000518892">
    <property type="component" value="Unassembled WGS sequence"/>
</dbReference>
<dbReference type="EMBL" id="JACHXR010000006">
    <property type="protein sequence ID" value="MBB3231555.1"/>
    <property type="molecule type" value="Genomic_DNA"/>
</dbReference>
<dbReference type="Pfam" id="PF13466">
    <property type="entry name" value="STAS_2"/>
    <property type="match status" value="1"/>
</dbReference>
<dbReference type="InterPro" id="IPR002645">
    <property type="entry name" value="STAS_dom"/>
</dbReference>
<proteinExistence type="predicted"/>
<dbReference type="Gene3D" id="3.30.750.24">
    <property type="entry name" value="STAS domain"/>
    <property type="match status" value="1"/>
</dbReference>
<dbReference type="RefSeq" id="WP_183384035.1">
    <property type="nucleotide sequence ID" value="NZ_JACHXR010000006.1"/>
</dbReference>
<dbReference type="SUPFAM" id="SSF52091">
    <property type="entry name" value="SpoIIaa-like"/>
    <property type="match status" value="1"/>
</dbReference>
<feature type="domain" description="STAS" evidence="1">
    <location>
        <begin position="19"/>
        <end position="115"/>
    </location>
</feature>
<dbReference type="CDD" id="cd07043">
    <property type="entry name" value="STAS_anti-anti-sigma_factors"/>
    <property type="match status" value="1"/>
</dbReference>
<keyword evidence="3" id="KW-1185">Reference proteome</keyword>
<name>A0A7W5EVH4_9GAMM</name>
<dbReference type="AlphaFoldDB" id="A0A7W5EVH4"/>
<gene>
    <name evidence="2" type="ORF">FHR97_002410</name>
</gene>
<organism evidence="2 3">
    <name type="scientific">Halomonas stenophila</name>
    <dbReference type="NCBI Taxonomy" id="795312"/>
    <lineage>
        <taxon>Bacteria</taxon>
        <taxon>Pseudomonadati</taxon>
        <taxon>Pseudomonadota</taxon>
        <taxon>Gammaproteobacteria</taxon>
        <taxon>Oceanospirillales</taxon>
        <taxon>Halomonadaceae</taxon>
        <taxon>Halomonas</taxon>
    </lineage>
</organism>
<dbReference type="InterPro" id="IPR036513">
    <property type="entry name" value="STAS_dom_sf"/>
</dbReference>
<dbReference type="InterPro" id="IPR058548">
    <property type="entry name" value="MlaB-like_STAS"/>
</dbReference>
<accession>A0A7W5EVH4</accession>
<reference evidence="2 3" key="1">
    <citation type="submission" date="2020-08" db="EMBL/GenBank/DDBJ databases">
        <title>Genomic Encyclopedia of Type Strains, Phase III (KMG-III): the genomes of soil and plant-associated and newly described type strains.</title>
        <authorList>
            <person name="Whitman W."/>
        </authorList>
    </citation>
    <scope>NUCLEOTIDE SEQUENCE [LARGE SCALE GENOMIC DNA]</scope>
    <source>
        <strain evidence="2 3">CECT 7744</strain>
    </source>
</reference>
<evidence type="ECO:0000313" key="2">
    <source>
        <dbReference type="EMBL" id="MBB3231555.1"/>
    </source>
</evidence>
<evidence type="ECO:0000313" key="3">
    <source>
        <dbReference type="Proteomes" id="UP000518892"/>
    </source>
</evidence>
<comment type="caution">
    <text evidence="2">The sequence shown here is derived from an EMBL/GenBank/DDBJ whole genome shotgun (WGS) entry which is preliminary data.</text>
</comment>
<evidence type="ECO:0000259" key="1">
    <source>
        <dbReference type="PROSITE" id="PS50801"/>
    </source>
</evidence>